<proteinExistence type="predicted"/>
<dbReference type="EMBL" id="JASBWR010000158">
    <property type="protein sequence ID" value="KAJ9090976.1"/>
    <property type="molecule type" value="Genomic_DNA"/>
</dbReference>
<name>A0ACC2UWI6_9TREE</name>
<evidence type="ECO:0000313" key="1">
    <source>
        <dbReference type="EMBL" id="KAJ9090976.1"/>
    </source>
</evidence>
<organism evidence="1 2">
    <name type="scientific">Naganishia cerealis</name>
    <dbReference type="NCBI Taxonomy" id="610337"/>
    <lineage>
        <taxon>Eukaryota</taxon>
        <taxon>Fungi</taxon>
        <taxon>Dikarya</taxon>
        <taxon>Basidiomycota</taxon>
        <taxon>Agaricomycotina</taxon>
        <taxon>Tremellomycetes</taxon>
        <taxon>Filobasidiales</taxon>
        <taxon>Filobasidiaceae</taxon>
        <taxon>Naganishia</taxon>
    </lineage>
</organism>
<evidence type="ECO:0000313" key="2">
    <source>
        <dbReference type="Proteomes" id="UP001241377"/>
    </source>
</evidence>
<protein>
    <submittedName>
        <fullName evidence="1">Uncharacterized protein</fullName>
    </submittedName>
</protein>
<gene>
    <name evidence="1" type="ORF">QFC19_009322</name>
</gene>
<keyword evidence="2" id="KW-1185">Reference proteome</keyword>
<dbReference type="Proteomes" id="UP001241377">
    <property type="component" value="Unassembled WGS sequence"/>
</dbReference>
<sequence>MPLELLPQNILARILDLLPQQDLLSLAQTNYQFYQPCCRKLYKRLTVRIEPVLQSTCHRQNDFIDATQTVICGFSNAKLAPGHHYRMIDARLRTLVESITVNPELATYISELNVTTDLQDEAVIESLQLLIDIVQKIDPQIGTSSKPSFRKLYVKLENVRTRLAVDFAKWNSIVVDNYTQLAAAVNAKEVVFALASELAKKTPWTDKIGLVLAQLESIIIEDASTQRSLAQMAASTGTVFAPKHVSVVHYHDIDGNKTPTLNIKWYNVQSAQLILGCDNKACNQDCLSEFLGLIPPTAPISSIAIRQLNKQKHTYVHKFCENFDLITFSFLRQFSRLWYVSIRHSPPENGILEDGLEGNYLRRRKLFTETLPDAIRHVKKGNASTVFAVHPIIVFPNLLHLFACYEQAMNNLLWNGCKCEHCTPTLELLDEFLMLHQYYNSQLGRLKDLTTSQLMSAIAGKLSERMNPGGTDLDIDNFPLCKIEWDLHTVPGWGPFRCLGHHVYEGAEYDEDEVESKHQVECKFKNSNILPLSAIAKSISHYWENVVRRMIFLNRGDAEDIEIGKADELNDGGTDYGGAPVLGKIGLNGVVFNLGKELNGTNFSQNIYDT</sequence>
<accession>A0ACC2UWI6</accession>
<comment type="caution">
    <text evidence="1">The sequence shown here is derived from an EMBL/GenBank/DDBJ whole genome shotgun (WGS) entry which is preliminary data.</text>
</comment>
<reference evidence="1" key="1">
    <citation type="submission" date="2023-04" db="EMBL/GenBank/DDBJ databases">
        <title>Draft Genome sequencing of Naganishia species isolated from polar environments using Oxford Nanopore Technology.</title>
        <authorList>
            <person name="Leo P."/>
            <person name="Venkateswaran K."/>
        </authorList>
    </citation>
    <scope>NUCLEOTIDE SEQUENCE</scope>
    <source>
        <strain evidence="1">MNA-CCFEE 5261</strain>
    </source>
</reference>